<protein>
    <submittedName>
        <fullName evidence="1">Putative structural protein</fullName>
    </submittedName>
</protein>
<sequence>MTFYSRMQKTANKLLLGKGQTVTITHVVPGTYDPETGLVTNTTTTQTGTGAVMDWDARQVDGTLIKIGDKRLLLSPLNTAGAVLTAPVLGDTVTDAADVVYTLVAPLKTISPAGTAVLYDCNMRV</sequence>
<accession>A0A6M3LF83</accession>
<name>A0A6M3LF83_9ZZZZ</name>
<dbReference type="AlphaFoldDB" id="A0A6M3LF83"/>
<reference evidence="1" key="1">
    <citation type="submission" date="2020-03" db="EMBL/GenBank/DDBJ databases">
        <title>The deep terrestrial virosphere.</title>
        <authorList>
            <person name="Holmfeldt K."/>
            <person name="Nilsson E."/>
            <person name="Simone D."/>
            <person name="Lopez-Fernandez M."/>
            <person name="Wu X."/>
            <person name="de Brujin I."/>
            <person name="Lundin D."/>
            <person name="Andersson A."/>
            <person name="Bertilsson S."/>
            <person name="Dopson M."/>
        </authorList>
    </citation>
    <scope>NUCLEOTIDE SEQUENCE</scope>
    <source>
        <strain evidence="1">MM415B04217</strain>
    </source>
</reference>
<gene>
    <name evidence="1" type="ORF">MM415B04217_0002</name>
</gene>
<organism evidence="1">
    <name type="scientific">viral metagenome</name>
    <dbReference type="NCBI Taxonomy" id="1070528"/>
    <lineage>
        <taxon>unclassified sequences</taxon>
        <taxon>metagenomes</taxon>
        <taxon>organismal metagenomes</taxon>
    </lineage>
</organism>
<dbReference type="EMBL" id="MT143150">
    <property type="protein sequence ID" value="QJA93450.1"/>
    <property type="molecule type" value="Genomic_DNA"/>
</dbReference>
<proteinExistence type="predicted"/>
<evidence type="ECO:0000313" key="1">
    <source>
        <dbReference type="EMBL" id="QJA93450.1"/>
    </source>
</evidence>